<reference evidence="1 2" key="1">
    <citation type="submission" date="2021-03" db="EMBL/GenBank/DDBJ databases">
        <title>Flavobacterium Flabelliformis Sp. Nov. And Flavobacterium Geliluteum Sp. Nov., Two Novel Multidrug Resistant Psychrophilic Species Isolated From Antarctica.</title>
        <authorList>
            <person name="Kralova S."/>
            <person name="Busse H.J."/>
            <person name="Bezdicek M."/>
            <person name="Nykrynova M."/>
            <person name="Kroupova E."/>
            <person name="Krsek D."/>
            <person name="Sedlacek I."/>
        </authorList>
    </citation>
    <scope>NUCLEOTIDE SEQUENCE [LARGE SCALE GENOMIC DNA]</scope>
    <source>
        <strain evidence="1 2">P7388</strain>
    </source>
</reference>
<evidence type="ECO:0000313" key="1">
    <source>
        <dbReference type="EMBL" id="MBP4139651.1"/>
    </source>
</evidence>
<dbReference type="RefSeq" id="WP_210667624.1">
    <property type="nucleotide sequence ID" value="NZ_JAGFBV010000031.1"/>
</dbReference>
<keyword evidence="2" id="KW-1185">Reference proteome</keyword>
<organism evidence="1 2">
    <name type="scientific">Flavobacterium geliluteum</name>
    <dbReference type="NCBI Taxonomy" id="2816120"/>
    <lineage>
        <taxon>Bacteria</taxon>
        <taxon>Pseudomonadati</taxon>
        <taxon>Bacteroidota</taxon>
        <taxon>Flavobacteriia</taxon>
        <taxon>Flavobacteriales</taxon>
        <taxon>Flavobacteriaceae</taxon>
        <taxon>Flavobacterium</taxon>
    </lineage>
</organism>
<gene>
    <name evidence="1" type="ORF">J3495_16365</name>
</gene>
<dbReference type="Proteomes" id="UP000675047">
    <property type="component" value="Unassembled WGS sequence"/>
</dbReference>
<name>A0A940XAH8_9FLAO</name>
<protein>
    <submittedName>
        <fullName evidence="1">Uncharacterized protein</fullName>
    </submittedName>
</protein>
<evidence type="ECO:0000313" key="2">
    <source>
        <dbReference type="Proteomes" id="UP000675047"/>
    </source>
</evidence>
<accession>A0A940XAH8</accession>
<dbReference type="AlphaFoldDB" id="A0A940XAH8"/>
<sequence>MMEKYSITEVCPHDVAYIKVLESVCTCETTVLTCVDCGKELEKPKTEC</sequence>
<dbReference type="EMBL" id="JAGFBV010000031">
    <property type="protein sequence ID" value="MBP4139651.1"/>
    <property type="molecule type" value="Genomic_DNA"/>
</dbReference>
<proteinExistence type="predicted"/>
<comment type="caution">
    <text evidence="1">The sequence shown here is derived from an EMBL/GenBank/DDBJ whole genome shotgun (WGS) entry which is preliminary data.</text>
</comment>